<dbReference type="InterPro" id="IPR016166">
    <property type="entry name" value="FAD-bd_PCMH"/>
</dbReference>
<dbReference type="PROSITE" id="PS00862">
    <property type="entry name" value="OX2_COVAL_FAD"/>
    <property type="match status" value="1"/>
</dbReference>
<keyword evidence="3" id="KW-0285">Flavoprotein</keyword>
<keyword evidence="7" id="KW-0732">Signal</keyword>
<proteinExistence type="inferred from homology"/>
<evidence type="ECO:0000256" key="6">
    <source>
        <dbReference type="SAM" id="MobiDB-lite"/>
    </source>
</evidence>
<dbReference type="PANTHER" id="PTHR42973:SF39">
    <property type="entry name" value="FAD-BINDING PCMH-TYPE DOMAIN-CONTAINING PROTEIN"/>
    <property type="match status" value="1"/>
</dbReference>
<feature type="domain" description="FAD-binding PCMH-type" evidence="8">
    <location>
        <begin position="54"/>
        <end position="226"/>
    </location>
</feature>
<dbReference type="HOGENOM" id="CLU_018354_10_1_1"/>
<dbReference type="STRING" id="1109443.G4TCF1"/>
<dbReference type="GO" id="GO:0071949">
    <property type="term" value="F:FAD binding"/>
    <property type="evidence" value="ECO:0007669"/>
    <property type="project" value="InterPro"/>
</dbReference>
<comment type="similarity">
    <text evidence="2">Belongs to the oxygen-dependent FAD-linked oxidoreductase family.</text>
</comment>
<dbReference type="Proteomes" id="UP000007148">
    <property type="component" value="Unassembled WGS sequence"/>
</dbReference>
<reference evidence="9 10" key="1">
    <citation type="journal article" date="2011" name="PLoS Pathog.">
        <title>Endophytic Life Strategies Decoded by Genome and Transcriptome Analyses of the Mutualistic Root Symbiont Piriformospora indica.</title>
        <authorList>
            <person name="Zuccaro A."/>
            <person name="Lahrmann U."/>
            <person name="Guldener U."/>
            <person name="Langen G."/>
            <person name="Pfiffi S."/>
            <person name="Biedenkopf D."/>
            <person name="Wong P."/>
            <person name="Samans B."/>
            <person name="Grimm C."/>
            <person name="Basiewicz M."/>
            <person name="Murat C."/>
            <person name="Martin F."/>
            <person name="Kogel K.H."/>
        </authorList>
    </citation>
    <scope>NUCLEOTIDE SEQUENCE [LARGE SCALE GENOMIC DNA]</scope>
    <source>
        <strain evidence="9 10">DSM 11827</strain>
    </source>
</reference>
<evidence type="ECO:0000256" key="1">
    <source>
        <dbReference type="ARBA" id="ARBA00001974"/>
    </source>
</evidence>
<dbReference type="OrthoDB" id="407275at2759"/>
<keyword evidence="4" id="KW-0274">FAD</keyword>
<dbReference type="Pfam" id="PF08031">
    <property type="entry name" value="BBE"/>
    <property type="match status" value="1"/>
</dbReference>
<keyword evidence="10" id="KW-1185">Reference proteome</keyword>
<keyword evidence="5" id="KW-0560">Oxidoreductase</keyword>
<dbReference type="InterPro" id="IPR036318">
    <property type="entry name" value="FAD-bd_PCMH-like_sf"/>
</dbReference>
<evidence type="ECO:0000256" key="5">
    <source>
        <dbReference type="ARBA" id="ARBA00023002"/>
    </source>
</evidence>
<dbReference type="GO" id="GO:0016491">
    <property type="term" value="F:oxidoreductase activity"/>
    <property type="evidence" value="ECO:0007669"/>
    <property type="project" value="UniProtKB-KW"/>
</dbReference>
<feature type="chain" id="PRO_5003468364" evidence="7">
    <location>
        <begin position="19"/>
        <end position="539"/>
    </location>
</feature>
<evidence type="ECO:0000256" key="2">
    <source>
        <dbReference type="ARBA" id="ARBA00005466"/>
    </source>
</evidence>
<sequence length="539" mass="57030">MLVHSLFYSSTLFFFVNARLFSRADVNSCLTGLNVTYPGDPAFQSESQAFNARLSYIPAAIVLPSSVQDVEKLVSCGASLNVSVVARSGGHSYAAYGLGGQNGSLVADLSQLKDITLNGDGTVVVQTGNRLGELASYLWNNGQRALPHGTCPKVGTGGHTSYGGYGPYSRMAGLLMDRVVGAQVVLANGTTVTASNTTNSNLFWALKGAAPSFGIVTSWTYSTLSAPPTTVFFTINLPRYTTSDSFTSAFTAYQSFARNAPKEIAMAFSFGANNGGLGVQLLGNYFGSKADFTALVNPLVQQLGASIGTADEYTDWTKVLVANAYGEALVTAGPSPPNTFFAKSLVTTDNLDDASVKRWADYLINTAARADINWFIQADLYGGAISSDYTADSSSFAHRNAFLVIQFYGSSTNNAPYPSDGIDIVNGMVTSLQSNPSAAYPNYIDPTLSPDQWQAQYFDGNMQRLSGIKALYDPNNVFNFPQSIPVGDRSNVNASSSGPSPTGTNGSSTPNSAPRRGAGMVSFLFTSLALVLISDSCVF</sequence>
<dbReference type="Gene3D" id="3.30.465.10">
    <property type="match status" value="1"/>
</dbReference>
<feature type="signal peptide" evidence="7">
    <location>
        <begin position="1"/>
        <end position="18"/>
    </location>
</feature>
<dbReference type="InterPro" id="IPR006093">
    <property type="entry name" value="Oxy_OxRdtase_FAD_BS"/>
</dbReference>
<dbReference type="InterPro" id="IPR016169">
    <property type="entry name" value="FAD-bd_PCMH_sub2"/>
</dbReference>
<accession>G4TCF1</accession>
<dbReference type="PROSITE" id="PS51387">
    <property type="entry name" value="FAD_PCMH"/>
    <property type="match status" value="1"/>
</dbReference>
<feature type="region of interest" description="Disordered" evidence="6">
    <location>
        <begin position="489"/>
        <end position="513"/>
    </location>
</feature>
<dbReference type="EMBL" id="CAFZ01000044">
    <property type="protein sequence ID" value="CCA69005.1"/>
    <property type="molecule type" value="Genomic_DNA"/>
</dbReference>
<evidence type="ECO:0000256" key="4">
    <source>
        <dbReference type="ARBA" id="ARBA00022827"/>
    </source>
</evidence>
<evidence type="ECO:0000256" key="7">
    <source>
        <dbReference type="SAM" id="SignalP"/>
    </source>
</evidence>
<dbReference type="PANTHER" id="PTHR42973">
    <property type="entry name" value="BINDING OXIDOREDUCTASE, PUTATIVE (AFU_ORTHOLOGUE AFUA_1G17690)-RELATED"/>
    <property type="match status" value="1"/>
</dbReference>
<evidence type="ECO:0000259" key="8">
    <source>
        <dbReference type="PROSITE" id="PS51387"/>
    </source>
</evidence>
<evidence type="ECO:0000313" key="9">
    <source>
        <dbReference type="EMBL" id="CCA69005.1"/>
    </source>
</evidence>
<dbReference type="Gene3D" id="3.40.462.20">
    <property type="match status" value="1"/>
</dbReference>
<evidence type="ECO:0000256" key="3">
    <source>
        <dbReference type="ARBA" id="ARBA00022630"/>
    </source>
</evidence>
<dbReference type="AlphaFoldDB" id="G4TCF1"/>
<feature type="compositionally biased region" description="Low complexity" evidence="6">
    <location>
        <begin position="493"/>
        <end position="513"/>
    </location>
</feature>
<dbReference type="SUPFAM" id="SSF56176">
    <property type="entry name" value="FAD-binding/transporter-associated domain-like"/>
    <property type="match status" value="1"/>
</dbReference>
<name>G4TCF1_SERID</name>
<protein>
    <submittedName>
        <fullName evidence="9">Related to 6-hydroxy-D-nicotine oxidase</fullName>
    </submittedName>
</protein>
<organism evidence="9 10">
    <name type="scientific">Serendipita indica (strain DSM 11827)</name>
    <name type="common">Root endophyte fungus</name>
    <name type="synonym">Piriformospora indica</name>
    <dbReference type="NCBI Taxonomy" id="1109443"/>
    <lineage>
        <taxon>Eukaryota</taxon>
        <taxon>Fungi</taxon>
        <taxon>Dikarya</taxon>
        <taxon>Basidiomycota</taxon>
        <taxon>Agaricomycotina</taxon>
        <taxon>Agaricomycetes</taxon>
        <taxon>Sebacinales</taxon>
        <taxon>Serendipitaceae</taxon>
        <taxon>Serendipita</taxon>
    </lineage>
</organism>
<dbReference type="InterPro" id="IPR050416">
    <property type="entry name" value="FAD-linked_Oxidoreductase"/>
</dbReference>
<evidence type="ECO:0000313" key="10">
    <source>
        <dbReference type="Proteomes" id="UP000007148"/>
    </source>
</evidence>
<dbReference type="InterPro" id="IPR012951">
    <property type="entry name" value="BBE"/>
</dbReference>
<comment type="cofactor">
    <cofactor evidence="1">
        <name>FAD</name>
        <dbReference type="ChEBI" id="CHEBI:57692"/>
    </cofactor>
</comment>
<dbReference type="InParanoid" id="G4TCF1"/>
<dbReference type="InterPro" id="IPR006094">
    <property type="entry name" value="Oxid_FAD_bind_N"/>
</dbReference>
<dbReference type="OMA" id="DTAFYYR"/>
<dbReference type="eggNOG" id="ENOG502QVGN">
    <property type="taxonomic scope" value="Eukaryota"/>
</dbReference>
<gene>
    <name evidence="9" type="ORF">PIIN_02864</name>
</gene>
<dbReference type="Pfam" id="PF01565">
    <property type="entry name" value="FAD_binding_4"/>
    <property type="match status" value="1"/>
</dbReference>
<comment type="caution">
    <text evidence="9">The sequence shown here is derived from an EMBL/GenBank/DDBJ whole genome shotgun (WGS) entry which is preliminary data.</text>
</comment>